<evidence type="ECO:0000313" key="2">
    <source>
        <dbReference type="Proteomes" id="UP001202180"/>
    </source>
</evidence>
<evidence type="ECO:0000313" key="1">
    <source>
        <dbReference type="EMBL" id="MCK8490549.1"/>
    </source>
</evidence>
<organism evidence="1 2">
    <name type="scientific">Spirosoma liriopis</name>
    <dbReference type="NCBI Taxonomy" id="2937440"/>
    <lineage>
        <taxon>Bacteria</taxon>
        <taxon>Pseudomonadati</taxon>
        <taxon>Bacteroidota</taxon>
        <taxon>Cytophagia</taxon>
        <taxon>Cytophagales</taxon>
        <taxon>Cytophagaceae</taxon>
        <taxon>Spirosoma</taxon>
    </lineage>
</organism>
<sequence length="66" mass="7203">MNPIFIAVDRVDTGLTYVNVAAITDIRTLGAYVNIRIIGVETGFPVRHSLSEVKKMLDNAGVTISR</sequence>
<accession>A0ABT0HEG5</accession>
<dbReference type="Proteomes" id="UP001202180">
    <property type="component" value="Unassembled WGS sequence"/>
</dbReference>
<keyword evidence="2" id="KW-1185">Reference proteome</keyword>
<protein>
    <submittedName>
        <fullName evidence="1">Uncharacterized protein</fullName>
    </submittedName>
</protein>
<comment type="caution">
    <text evidence="1">The sequence shown here is derived from an EMBL/GenBank/DDBJ whole genome shotgun (WGS) entry which is preliminary data.</text>
</comment>
<proteinExistence type="predicted"/>
<dbReference type="RefSeq" id="WP_232559105.1">
    <property type="nucleotide sequence ID" value="NZ_JALPRF010000001.1"/>
</dbReference>
<gene>
    <name evidence="1" type="ORF">M0L20_01725</name>
</gene>
<dbReference type="EMBL" id="JALPRF010000001">
    <property type="protein sequence ID" value="MCK8490549.1"/>
    <property type="molecule type" value="Genomic_DNA"/>
</dbReference>
<name>A0ABT0HEG5_9BACT</name>
<reference evidence="1 2" key="1">
    <citation type="submission" date="2022-04" db="EMBL/GenBank/DDBJ databases">
        <title>Spirosoma sp. strain RP8 genome sequencing and assembly.</title>
        <authorList>
            <person name="Jung Y."/>
        </authorList>
    </citation>
    <scope>NUCLEOTIDE SEQUENCE [LARGE SCALE GENOMIC DNA]</scope>
    <source>
        <strain evidence="1 2">RP8</strain>
    </source>
</reference>